<comment type="similarity">
    <text evidence="2 7 8">Belongs to the insulin family.</text>
</comment>
<dbReference type="CDD" id="cd00101">
    <property type="entry name" value="IlGF_like"/>
    <property type="match status" value="1"/>
</dbReference>
<dbReference type="Bgee" id="ENSOCUG00000013682">
    <property type="expression patterns" value="Expressed in testis and 1 other cell type or tissue"/>
</dbReference>
<feature type="domain" description="Insulin-like" evidence="9">
    <location>
        <begin position="28"/>
        <end position="190"/>
    </location>
</feature>
<proteinExistence type="inferred from homology"/>
<evidence type="ECO:0000256" key="4">
    <source>
        <dbReference type="ARBA" id="ARBA00022685"/>
    </source>
</evidence>
<keyword evidence="11" id="KW-1185">Reference proteome</keyword>
<evidence type="ECO:0000313" key="10">
    <source>
        <dbReference type="Ensembl" id="ENSOCUP00000011771.4"/>
    </source>
</evidence>
<keyword evidence="6" id="KW-1015">Disulfide bond</keyword>
<keyword evidence="5 7" id="KW-0372">Hormone</keyword>
<dbReference type="Ensembl" id="ENSOCUT00000013679.4">
    <property type="protein sequence ID" value="ENSOCUP00000011771.4"/>
    <property type="gene ID" value="ENSOCUG00000013682.4"/>
</dbReference>
<dbReference type="FunCoup" id="G1T5X1">
    <property type="interactions" value="3"/>
</dbReference>
<evidence type="ECO:0000256" key="6">
    <source>
        <dbReference type="ARBA" id="ARBA00023157"/>
    </source>
</evidence>
<dbReference type="InterPro" id="IPR051042">
    <property type="entry name" value="Repro_Hormone_Insulin-like"/>
</dbReference>
<dbReference type="AlphaFoldDB" id="G1T5X1"/>
<dbReference type="GO" id="GO:0005179">
    <property type="term" value="F:hormone activity"/>
    <property type="evidence" value="ECO:0007669"/>
    <property type="project" value="UniProtKB-UniRule"/>
</dbReference>
<dbReference type="PaxDb" id="9986-ENSOCUP00000011771"/>
<evidence type="ECO:0000313" key="11">
    <source>
        <dbReference type="Proteomes" id="UP000001811"/>
    </source>
</evidence>
<dbReference type="InterPro" id="IPR036438">
    <property type="entry name" value="Insulin-like_sf"/>
</dbReference>
<reference evidence="10" key="3">
    <citation type="submission" date="2025-09" db="UniProtKB">
        <authorList>
            <consortium name="Ensembl"/>
        </authorList>
    </citation>
    <scope>IDENTIFICATION</scope>
    <source>
        <strain evidence="10">Thorbecke</strain>
    </source>
</reference>
<feature type="signal peptide" evidence="7">
    <location>
        <begin position="1"/>
        <end position="21"/>
    </location>
</feature>
<dbReference type="Proteomes" id="UP000001811">
    <property type="component" value="Chromosome 1"/>
</dbReference>
<dbReference type="PIRSF" id="PIRSF037062">
    <property type="entry name" value="Insulin-like_peptide_6"/>
    <property type="match status" value="1"/>
</dbReference>
<reference evidence="10" key="2">
    <citation type="submission" date="2025-08" db="UniProtKB">
        <authorList>
            <consortium name="Ensembl"/>
        </authorList>
    </citation>
    <scope>IDENTIFICATION</scope>
    <source>
        <strain evidence="10">Thorbecke</strain>
    </source>
</reference>
<dbReference type="EMBL" id="AAGW02032602">
    <property type="status" value="NOT_ANNOTATED_CDS"/>
    <property type="molecule type" value="Genomic_DNA"/>
</dbReference>
<accession>G1T5X1</accession>
<organism evidence="10 11">
    <name type="scientific">Oryctolagus cuniculus</name>
    <name type="common">Rabbit</name>
    <dbReference type="NCBI Taxonomy" id="9986"/>
    <lineage>
        <taxon>Eukaryota</taxon>
        <taxon>Metazoa</taxon>
        <taxon>Chordata</taxon>
        <taxon>Craniata</taxon>
        <taxon>Vertebrata</taxon>
        <taxon>Euteleostomi</taxon>
        <taxon>Mammalia</taxon>
        <taxon>Eutheria</taxon>
        <taxon>Euarchontoglires</taxon>
        <taxon>Glires</taxon>
        <taxon>Lagomorpha</taxon>
        <taxon>Leporidae</taxon>
        <taxon>Oryctolagus</taxon>
    </lineage>
</organism>
<protein>
    <recommendedName>
        <fullName evidence="7">Insulin-like peptide INSL6</fullName>
    </recommendedName>
</protein>
<dbReference type="GeneTree" id="ENSGT00940000154434"/>
<keyword evidence="7" id="KW-0732">Signal</keyword>
<dbReference type="PROSITE" id="PS00262">
    <property type="entry name" value="INSULIN"/>
    <property type="match status" value="1"/>
</dbReference>
<dbReference type="PANTHER" id="PTHR12004:SF1">
    <property type="entry name" value="INSULIN-LIKE PEPTIDE INSL6"/>
    <property type="match status" value="1"/>
</dbReference>
<evidence type="ECO:0000256" key="5">
    <source>
        <dbReference type="ARBA" id="ARBA00022702"/>
    </source>
</evidence>
<dbReference type="HOGENOM" id="CLU_1299356_0_0_1"/>
<dbReference type="Pfam" id="PF00049">
    <property type="entry name" value="Insulin"/>
    <property type="match status" value="1"/>
</dbReference>
<comment type="function">
    <text evidence="7">May have a role in sperm development and fertilization.</text>
</comment>
<dbReference type="GO" id="GO:0005576">
    <property type="term" value="C:extracellular region"/>
    <property type="evidence" value="ECO:0007669"/>
    <property type="project" value="UniProtKB-SubCell"/>
</dbReference>
<reference evidence="10 11" key="1">
    <citation type="journal article" date="2011" name="Nature">
        <title>A high-resolution map of human evolutionary constraint using 29 mammals.</title>
        <authorList>
            <person name="Lindblad-Toh K."/>
            <person name="Garber M."/>
            <person name="Zuk O."/>
            <person name="Lin M.F."/>
            <person name="Parker B.J."/>
            <person name="Washietl S."/>
            <person name="Kheradpour P."/>
            <person name="Ernst J."/>
            <person name="Jordan G."/>
            <person name="Mauceli E."/>
            <person name="Ward L.D."/>
            <person name="Lowe C.B."/>
            <person name="Holloway A.K."/>
            <person name="Clamp M."/>
            <person name="Gnerre S."/>
            <person name="Alfoldi J."/>
            <person name="Beal K."/>
            <person name="Chang J."/>
            <person name="Clawson H."/>
            <person name="Cuff J."/>
            <person name="Di Palma F."/>
            <person name="Fitzgerald S."/>
            <person name="Flicek P."/>
            <person name="Guttman M."/>
            <person name="Hubisz M.J."/>
            <person name="Jaffe D.B."/>
            <person name="Jungreis I."/>
            <person name="Kent W.J."/>
            <person name="Kostka D."/>
            <person name="Lara M."/>
            <person name="Martins A.L."/>
            <person name="Massingham T."/>
            <person name="Moltke I."/>
            <person name="Raney B.J."/>
            <person name="Rasmussen M.D."/>
            <person name="Robinson J."/>
            <person name="Stark A."/>
            <person name="Vilella A.J."/>
            <person name="Wen J."/>
            <person name="Xie X."/>
            <person name="Zody M.C."/>
            <person name="Baldwin J."/>
            <person name="Bloom T."/>
            <person name="Chin C.W."/>
            <person name="Heiman D."/>
            <person name="Nicol R."/>
            <person name="Nusbaum C."/>
            <person name="Young S."/>
            <person name="Wilkinson J."/>
            <person name="Worley K.C."/>
            <person name="Kovar C.L."/>
            <person name="Muzny D.M."/>
            <person name="Gibbs R.A."/>
            <person name="Cree A."/>
            <person name="Dihn H.H."/>
            <person name="Fowler G."/>
            <person name="Jhangiani S."/>
            <person name="Joshi V."/>
            <person name="Lee S."/>
            <person name="Lewis L.R."/>
            <person name="Nazareth L.V."/>
            <person name="Okwuonu G."/>
            <person name="Santibanez J."/>
            <person name="Warren W.C."/>
            <person name="Mardis E.R."/>
            <person name="Weinstock G.M."/>
            <person name="Wilson R.K."/>
            <person name="Delehaunty K."/>
            <person name="Dooling D."/>
            <person name="Fronik C."/>
            <person name="Fulton L."/>
            <person name="Fulton B."/>
            <person name="Graves T."/>
            <person name="Minx P."/>
            <person name="Sodergren E."/>
            <person name="Birney E."/>
            <person name="Margulies E.H."/>
            <person name="Herrero J."/>
            <person name="Green E.D."/>
            <person name="Haussler D."/>
            <person name="Siepel A."/>
            <person name="Goldman N."/>
            <person name="Pollard K.S."/>
            <person name="Pedersen J.S."/>
            <person name="Lander E.S."/>
            <person name="Kellis M."/>
        </authorList>
    </citation>
    <scope>NUCLEOTIDE SEQUENCE [LARGE SCALE GENOMIC DNA]</scope>
    <source>
        <strain evidence="10 11">Thorbecke inbred</strain>
    </source>
</reference>
<dbReference type="PANTHER" id="PTHR12004">
    <property type="entry name" value="RELAXIN"/>
    <property type="match status" value="1"/>
</dbReference>
<dbReference type="SMART" id="SM00078">
    <property type="entry name" value="IlGF"/>
    <property type="match status" value="1"/>
</dbReference>
<dbReference type="STRING" id="9986.ENSOCUP00000011771"/>
<dbReference type="InterPro" id="IPR022353">
    <property type="entry name" value="Insulin_CS"/>
</dbReference>
<sequence>MPRLFCLWLGLLLIRFSRELTQDLSRARKLCGRHLLKEIVKLCGHGNWSQFHFQEETPLAEQISQASGNTDAFFPAQSESSHASLPAWGGGVNPVSVSQEEAIHNLEMQSLPEYQYKKASSPPHEIRAFSSSPDINPDIHKSIKLQKKSTNKIKTISSLFWGNHPQRRRRGYSDKCCLKGCTKEELGIACLPYIDFKNLKVPALGTEIF</sequence>
<dbReference type="InParanoid" id="G1T5X1"/>
<evidence type="ECO:0000256" key="3">
    <source>
        <dbReference type="ARBA" id="ARBA00022525"/>
    </source>
</evidence>
<dbReference type="Gene3D" id="1.10.100.10">
    <property type="entry name" value="Insulin-like"/>
    <property type="match status" value="1"/>
</dbReference>
<comment type="subcellular location">
    <subcellularLocation>
        <location evidence="1 7 8">Secreted</location>
    </subcellularLocation>
</comment>
<dbReference type="eggNOG" id="ENOG502RWPT">
    <property type="taxonomic scope" value="Eukaryota"/>
</dbReference>
<evidence type="ECO:0000259" key="9">
    <source>
        <dbReference type="SMART" id="SM00078"/>
    </source>
</evidence>
<dbReference type="SUPFAM" id="SSF56994">
    <property type="entry name" value="Insulin-like"/>
    <property type="match status" value="1"/>
</dbReference>
<evidence type="ECO:0000256" key="1">
    <source>
        <dbReference type="ARBA" id="ARBA00004613"/>
    </source>
</evidence>
<evidence type="ECO:0000256" key="2">
    <source>
        <dbReference type="ARBA" id="ARBA00009034"/>
    </source>
</evidence>
<evidence type="ECO:0000256" key="8">
    <source>
        <dbReference type="RuleBase" id="RU000406"/>
    </source>
</evidence>
<feature type="chain" id="PRO_5023985114" description="Insulin-like peptide INSL6" evidence="7">
    <location>
        <begin position="22"/>
        <end position="209"/>
    </location>
</feature>
<name>G1T5X1_RABIT</name>
<dbReference type="EMBL" id="AAGW02032603">
    <property type="status" value="NOT_ANNOTATED_CDS"/>
    <property type="molecule type" value="Genomic_DNA"/>
</dbReference>
<keyword evidence="4" id="KW-0165">Cleavage on pair of basic residues</keyword>
<keyword evidence="3 7" id="KW-0964">Secreted</keyword>
<gene>
    <name evidence="10" type="primary">INSL6</name>
</gene>
<dbReference type="InterPro" id="IPR016179">
    <property type="entry name" value="Insulin-like"/>
</dbReference>
<dbReference type="CDD" id="cd04365">
    <property type="entry name" value="IlGF_relaxin_like"/>
    <property type="match status" value="1"/>
</dbReference>
<evidence type="ECO:0000256" key="7">
    <source>
        <dbReference type="PIRNR" id="PIRNR037062"/>
    </source>
</evidence>
<dbReference type="InterPro" id="IPR017100">
    <property type="entry name" value="Insulin-like_pep_6"/>
</dbReference>